<comment type="caution">
    <text evidence="1">The sequence shown here is derived from an EMBL/GenBank/DDBJ whole genome shotgun (WGS) entry which is preliminary data.</text>
</comment>
<gene>
    <name evidence="1" type="ORF">BpHYR1_006276</name>
</gene>
<proteinExistence type="predicted"/>
<sequence length="115" mass="13166">MTSCTLCSWHRRTETTRSWTDWTFAICCWTGSSRTPWTRAHKCPCGVCPLAKVEEYVIPSVGVRLVARIRRAFLLYENAVVGDVHLGLVADGEFERRVHRCVQPLHHGLQQRMVA</sequence>
<accession>A0A3M7RBH4</accession>
<evidence type="ECO:0000313" key="1">
    <source>
        <dbReference type="EMBL" id="RNA20867.1"/>
    </source>
</evidence>
<protein>
    <submittedName>
        <fullName evidence="1">Uncharacterized protein</fullName>
    </submittedName>
</protein>
<organism evidence="1 2">
    <name type="scientific">Brachionus plicatilis</name>
    <name type="common">Marine rotifer</name>
    <name type="synonym">Brachionus muelleri</name>
    <dbReference type="NCBI Taxonomy" id="10195"/>
    <lineage>
        <taxon>Eukaryota</taxon>
        <taxon>Metazoa</taxon>
        <taxon>Spiralia</taxon>
        <taxon>Gnathifera</taxon>
        <taxon>Rotifera</taxon>
        <taxon>Eurotatoria</taxon>
        <taxon>Monogononta</taxon>
        <taxon>Pseudotrocha</taxon>
        <taxon>Ploima</taxon>
        <taxon>Brachionidae</taxon>
        <taxon>Brachionus</taxon>
    </lineage>
</organism>
<keyword evidence="2" id="KW-1185">Reference proteome</keyword>
<evidence type="ECO:0000313" key="2">
    <source>
        <dbReference type="Proteomes" id="UP000276133"/>
    </source>
</evidence>
<reference evidence="1 2" key="1">
    <citation type="journal article" date="2018" name="Sci. Rep.">
        <title>Genomic signatures of local adaptation to the degree of environmental predictability in rotifers.</title>
        <authorList>
            <person name="Franch-Gras L."/>
            <person name="Hahn C."/>
            <person name="Garcia-Roger E.M."/>
            <person name="Carmona M.J."/>
            <person name="Serra M."/>
            <person name="Gomez A."/>
        </authorList>
    </citation>
    <scope>NUCLEOTIDE SEQUENCE [LARGE SCALE GENOMIC DNA]</scope>
    <source>
        <strain evidence="1">HYR1</strain>
    </source>
</reference>
<dbReference type="EMBL" id="REGN01003769">
    <property type="protein sequence ID" value="RNA20867.1"/>
    <property type="molecule type" value="Genomic_DNA"/>
</dbReference>
<name>A0A3M7RBH4_BRAPC</name>
<dbReference type="Proteomes" id="UP000276133">
    <property type="component" value="Unassembled WGS sequence"/>
</dbReference>
<dbReference type="AlphaFoldDB" id="A0A3M7RBH4"/>